<keyword evidence="4" id="KW-1185">Reference proteome</keyword>
<name>A0ABW2KTT5_9PROT</name>
<evidence type="ECO:0000313" key="4">
    <source>
        <dbReference type="Proteomes" id="UP001596456"/>
    </source>
</evidence>
<dbReference type="Pfam" id="PF02636">
    <property type="entry name" value="Methyltransf_28"/>
    <property type="match status" value="1"/>
</dbReference>
<accession>A0ABW2KTT5</accession>
<evidence type="ECO:0000256" key="1">
    <source>
        <dbReference type="ARBA" id="ARBA00022603"/>
    </source>
</evidence>
<reference evidence="4" key="1">
    <citation type="journal article" date="2019" name="Int. J. Syst. Evol. Microbiol.">
        <title>The Global Catalogue of Microorganisms (GCM) 10K type strain sequencing project: providing services to taxonomists for standard genome sequencing and annotation.</title>
        <authorList>
            <consortium name="The Broad Institute Genomics Platform"/>
            <consortium name="The Broad Institute Genome Sequencing Center for Infectious Disease"/>
            <person name="Wu L."/>
            <person name="Ma J."/>
        </authorList>
    </citation>
    <scope>NUCLEOTIDE SEQUENCE [LARGE SCALE GENOMIC DNA]</scope>
    <source>
        <strain evidence="4">CGMCC 1.16275</strain>
    </source>
</reference>
<keyword evidence="1 3" id="KW-0489">Methyltransferase</keyword>
<gene>
    <name evidence="3" type="ORF">ACFQPS_09485</name>
</gene>
<dbReference type="RefSeq" id="WP_377358446.1">
    <property type="nucleotide sequence ID" value="NZ_JBHTCM010000010.1"/>
</dbReference>
<dbReference type="GO" id="GO:0008168">
    <property type="term" value="F:methyltransferase activity"/>
    <property type="evidence" value="ECO:0007669"/>
    <property type="project" value="UniProtKB-KW"/>
</dbReference>
<dbReference type="EMBL" id="JBHTCM010000010">
    <property type="protein sequence ID" value="MFC7333393.1"/>
    <property type="molecule type" value="Genomic_DNA"/>
</dbReference>
<dbReference type="InterPro" id="IPR003788">
    <property type="entry name" value="NDUFAF7"/>
</dbReference>
<comment type="caution">
    <text evidence="3">The sequence shown here is derived from an EMBL/GenBank/DDBJ whole genome shotgun (WGS) entry which is preliminary data.</text>
</comment>
<sequence length="373" mass="38477">MSPPPPADTPLAAVIAQQIRLTGPLPVSAYMALCLGHPRHGYYITRDPLGAGGDFTTAPEISQMFGEMLGLWAAHCWLTMGSPAGVALVELGPGRGTLMADALRATARVPGFHAALRLHLVETSPALRQRQAATLAALPAPLAPVWHDRLETVPEGPLLLLANEFFDALPIRQFVRQEHRGRLLWAERKVGLDADGGLAWVLDPAAGDALVPPALRDAPPGSVVELSPASLAVAREIGGRLARAPGAALIVDYGHAGPAVGDTLQAVRRHRFADPLEAPGEADLTAHVDVAALAAELRAAGATAWGPVTQGALLSALGIGTRAATLKGLATPAQAADIDSALDRLLGEAGMGRLFKAVAATSPGLPTPAGFAV</sequence>
<dbReference type="GO" id="GO:0032259">
    <property type="term" value="P:methylation"/>
    <property type="evidence" value="ECO:0007669"/>
    <property type="project" value="UniProtKB-KW"/>
</dbReference>
<proteinExistence type="predicted"/>
<evidence type="ECO:0000313" key="3">
    <source>
        <dbReference type="EMBL" id="MFC7333393.1"/>
    </source>
</evidence>
<evidence type="ECO:0000256" key="2">
    <source>
        <dbReference type="ARBA" id="ARBA00022679"/>
    </source>
</evidence>
<dbReference type="PANTHER" id="PTHR12049">
    <property type="entry name" value="PROTEIN ARGININE METHYLTRANSFERASE NDUFAF7, MITOCHONDRIAL"/>
    <property type="match status" value="1"/>
</dbReference>
<dbReference type="InterPro" id="IPR029063">
    <property type="entry name" value="SAM-dependent_MTases_sf"/>
</dbReference>
<protein>
    <submittedName>
        <fullName evidence="3">Class I SAM-dependent methyltransferase</fullName>
    </submittedName>
</protein>
<organism evidence="3 4">
    <name type="scientific">Rhodocista pekingensis</name>
    <dbReference type="NCBI Taxonomy" id="201185"/>
    <lineage>
        <taxon>Bacteria</taxon>
        <taxon>Pseudomonadati</taxon>
        <taxon>Pseudomonadota</taxon>
        <taxon>Alphaproteobacteria</taxon>
        <taxon>Rhodospirillales</taxon>
        <taxon>Azospirillaceae</taxon>
        <taxon>Rhodocista</taxon>
    </lineage>
</organism>
<dbReference type="Proteomes" id="UP001596456">
    <property type="component" value="Unassembled WGS sequence"/>
</dbReference>
<dbReference type="PANTHER" id="PTHR12049:SF7">
    <property type="entry name" value="PROTEIN ARGININE METHYLTRANSFERASE NDUFAF7, MITOCHONDRIAL"/>
    <property type="match status" value="1"/>
</dbReference>
<dbReference type="InterPro" id="IPR038375">
    <property type="entry name" value="NDUFAF7_sf"/>
</dbReference>
<keyword evidence="2" id="KW-0808">Transferase</keyword>
<dbReference type="SUPFAM" id="SSF53335">
    <property type="entry name" value="S-adenosyl-L-methionine-dependent methyltransferases"/>
    <property type="match status" value="1"/>
</dbReference>
<dbReference type="Gene3D" id="3.40.50.12710">
    <property type="match status" value="1"/>
</dbReference>